<dbReference type="Pfam" id="PF14289">
    <property type="entry name" value="DUF4369"/>
    <property type="match status" value="1"/>
</dbReference>
<keyword evidence="3" id="KW-1185">Reference proteome</keyword>
<accession>A0A327WWH5</accession>
<sequence>MKTRFIVTLCLAGLGFLPSVWAQKNVRLQGNVSGLGSAMIYLKKTDNSNSRPVVVDSVRAADGRFSFSRSIPEIDFYNVVAAGLPGQVQFIWDGDLTLEGTRDLFRESEIKGSPLTDSWLKFQNEVDRPYRDVLMDLYNERQRSSSDTAIASRVAREEKRLKQEQIQKVAQQIRENPDSQLSLYLLNWYWPQLPKAEARAMYDKLNSSLKNHSLAKRLQNQLHK</sequence>
<evidence type="ECO:0000313" key="3">
    <source>
        <dbReference type="Proteomes" id="UP000248790"/>
    </source>
</evidence>
<dbReference type="OrthoDB" id="939308at2"/>
<dbReference type="InterPro" id="IPR025380">
    <property type="entry name" value="DUF4369"/>
</dbReference>
<evidence type="ECO:0000259" key="1">
    <source>
        <dbReference type="Pfam" id="PF14289"/>
    </source>
</evidence>
<name>A0A327WWH5_LARAB</name>
<dbReference type="AlphaFoldDB" id="A0A327WWH5"/>
<reference evidence="2 3" key="1">
    <citation type="submission" date="2018-06" db="EMBL/GenBank/DDBJ databases">
        <title>Genomic Encyclopedia of Archaeal and Bacterial Type Strains, Phase II (KMG-II): from individual species to whole genera.</title>
        <authorList>
            <person name="Goeker M."/>
        </authorList>
    </citation>
    <scope>NUCLEOTIDE SEQUENCE [LARGE SCALE GENOMIC DNA]</scope>
    <source>
        <strain evidence="2 3">DSM 21851</strain>
    </source>
</reference>
<gene>
    <name evidence="2" type="ORF">LX87_02570</name>
</gene>
<comment type="caution">
    <text evidence="2">The sequence shown here is derived from an EMBL/GenBank/DDBJ whole genome shotgun (WGS) entry which is preliminary data.</text>
</comment>
<dbReference type="EMBL" id="QLMC01000003">
    <property type="protein sequence ID" value="RAJ97667.1"/>
    <property type="molecule type" value="Genomic_DNA"/>
</dbReference>
<dbReference type="RefSeq" id="WP_111628637.1">
    <property type="nucleotide sequence ID" value="NZ_QLMC01000003.1"/>
</dbReference>
<organism evidence="2 3">
    <name type="scientific">Larkinella arboricola</name>
    <dbReference type="NCBI Taxonomy" id="643671"/>
    <lineage>
        <taxon>Bacteria</taxon>
        <taxon>Pseudomonadati</taxon>
        <taxon>Bacteroidota</taxon>
        <taxon>Cytophagia</taxon>
        <taxon>Cytophagales</taxon>
        <taxon>Spirosomataceae</taxon>
        <taxon>Larkinella</taxon>
    </lineage>
</organism>
<proteinExistence type="predicted"/>
<feature type="domain" description="DUF4369" evidence="1">
    <location>
        <begin position="27"/>
        <end position="118"/>
    </location>
</feature>
<dbReference type="Proteomes" id="UP000248790">
    <property type="component" value="Unassembled WGS sequence"/>
</dbReference>
<evidence type="ECO:0000313" key="2">
    <source>
        <dbReference type="EMBL" id="RAJ97667.1"/>
    </source>
</evidence>
<protein>
    <submittedName>
        <fullName evidence="2">Uncharacterized protein DUF4369</fullName>
    </submittedName>
</protein>